<dbReference type="Gene3D" id="3.90.1310.10">
    <property type="entry name" value="Penicillin-binding protein 2a (Domain 2)"/>
    <property type="match status" value="1"/>
</dbReference>
<dbReference type="AlphaFoldDB" id="A0A0C1TVJ5"/>
<dbReference type="Proteomes" id="UP000031433">
    <property type="component" value="Unassembled WGS sequence"/>
</dbReference>
<dbReference type="InterPro" id="IPR012338">
    <property type="entry name" value="Beta-lactam/transpept-like"/>
</dbReference>
<accession>A0A0C1TVJ5</accession>
<evidence type="ECO:0000313" key="6">
    <source>
        <dbReference type="EMBL" id="KIE43403.1"/>
    </source>
</evidence>
<dbReference type="PANTHER" id="PTHR30627">
    <property type="entry name" value="PEPTIDOGLYCAN D,D-TRANSPEPTIDASE"/>
    <property type="match status" value="1"/>
</dbReference>
<feature type="domain" description="PASTA" evidence="5">
    <location>
        <begin position="596"/>
        <end position="655"/>
    </location>
</feature>
<evidence type="ECO:0000313" key="7">
    <source>
        <dbReference type="Proteomes" id="UP000031433"/>
    </source>
</evidence>
<dbReference type="SUPFAM" id="SSF56519">
    <property type="entry name" value="Penicillin binding protein dimerisation domain"/>
    <property type="match status" value="1"/>
</dbReference>
<dbReference type="InterPro" id="IPR005311">
    <property type="entry name" value="PBP_dimer"/>
</dbReference>
<dbReference type="Pfam" id="PF03793">
    <property type="entry name" value="PASTA"/>
    <property type="match status" value="1"/>
</dbReference>
<keyword evidence="4" id="KW-0812">Transmembrane</keyword>
<sequence>MRYDAEKWITLRIRFIGGFFVFFFSLVVCRAFYLQVVKRDHLLKLADRQHQKIVPLTPARGAIYDANGSALAVSVEMDSCFAEPKSIADLDETAVRLSPVLGIPKETLLRKLQGNRNFVWLQRRLTPDVVKRIRSLDIDGIGFVKETKRFYPNSEVAAHVIGFTGLDPEGLEGIERRYDTTILGGTGYLVTERDALGRDVALKGTVVQNGAMGHNVVLTLDKNIQYIAEKELARAVDGSGARAGTAVVMDPHTGRVLAMANYPTFNLNAHGAYHPSLWRNRAVADSYEPGSTFKVFLIASALEEKVIRPGDWINCEGGSFSIGGRTIHDTHKYGSLSIPEILKYSSNIGSAKIGSRLGASRLYSYLRNFGFGARTGIDLPGETGGTLRDWNQWYGIDLATVSFGQGVTASSIQLAAAVSAIANGGTLMKPYLVERVVDSEGNVIKSSSPQPVRRVVSEATATSVARMMEGVAVEGGTGTNAAVEGFRVAGKTGTAQKVDPVTRGYSLTKRTASFIGFVPADRPRLTILVMIDEPKTSPYGGVVAAPAFSSIALQSLCYLKVPPDGIVRSKPKVVEAKTGQHAEDELPAAEGEIVDAGEGAVMPNFRGMSMRQALKAMEERGLNVRLMGSGRAVEQSPRPGHRIGPSDQVWVKFVPSA</sequence>
<evidence type="ECO:0000256" key="2">
    <source>
        <dbReference type="ARBA" id="ARBA00022645"/>
    </source>
</evidence>
<dbReference type="SUPFAM" id="SSF54184">
    <property type="entry name" value="Penicillin-binding protein 2x (pbp-2x), c-terminal domain"/>
    <property type="match status" value="1"/>
</dbReference>
<dbReference type="CDD" id="cd06575">
    <property type="entry name" value="PASTA_Pbp2x-like_2"/>
    <property type="match status" value="1"/>
</dbReference>
<feature type="transmembrane region" description="Helical" evidence="4">
    <location>
        <begin position="12"/>
        <end position="33"/>
    </location>
</feature>
<evidence type="ECO:0000256" key="3">
    <source>
        <dbReference type="ARBA" id="ARBA00023136"/>
    </source>
</evidence>
<evidence type="ECO:0000256" key="4">
    <source>
        <dbReference type="SAM" id="Phobius"/>
    </source>
</evidence>
<dbReference type="InterPro" id="IPR001460">
    <property type="entry name" value="PCN-bd_Tpept"/>
</dbReference>
<dbReference type="GO" id="GO:0005886">
    <property type="term" value="C:plasma membrane"/>
    <property type="evidence" value="ECO:0007669"/>
    <property type="project" value="TreeGrafter"/>
</dbReference>
<dbReference type="GO" id="GO:0071555">
    <property type="term" value="P:cell wall organization"/>
    <property type="evidence" value="ECO:0007669"/>
    <property type="project" value="TreeGrafter"/>
</dbReference>
<evidence type="ECO:0000256" key="1">
    <source>
        <dbReference type="ARBA" id="ARBA00004370"/>
    </source>
</evidence>
<dbReference type="InterPro" id="IPR036138">
    <property type="entry name" value="PBP_dimer_sf"/>
</dbReference>
<dbReference type="Gene3D" id="3.30.450.330">
    <property type="match status" value="1"/>
</dbReference>
<dbReference type="Gene3D" id="3.40.710.10">
    <property type="entry name" value="DD-peptidase/beta-lactamase superfamily"/>
    <property type="match status" value="1"/>
</dbReference>
<dbReference type="SMART" id="SM00740">
    <property type="entry name" value="PASTA"/>
    <property type="match status" value="1"/>
</dbReference>
<dbReference type="Gene3D" id="1.10.150.770">
    <property type="match status" value="1"/>
</dbReference>
<keyword evidence="2" id="KW-0378">Hydrolase</keyword>
<protein>
    <submittedName>
        <fullName evidence="6">Penicillin-binding protein</fullName>
    </submittedName>
</protein>
<keyword evidence="3 4" id="KW-0472">Membrane</keyword>
<keyword evidence="2" id="KW-0121">Carboxypeptidase</keyword>
<comment type="subcellular location">
    <subcellularLocation>
        <location evidence="1">Membrane</location>
    </subcellularLocation>
</comment>
<dbReference type="PANTHER" id="PTHR30627:SF1">
    <property type="entry name" value="PEPTIDOGLYCAN D,D-TRANSPEPTIDASE FTSI"/>
    <property type="match status" value="1"/>
</dbReference>
<dbReference type="RefSeq" id="WP_039646843.1">
    <property type="nucleotide sequence ID" value="NZ_JXBL01000001.1"/>
</dbReference>
<dbReference type="GO" id="GO:0004180">
    <property type="term" value="F:carboxypeptidase activity"/>
    <property type="evidence" value="ECO:0007669"/>
    <property type="project" value="UniProtKB-KW"/>
</dbReference>
<dbReference type="SUPFAM" id="SSF56601">
    <property type="entry name" value="beta-lactamase/transpeptidase-like"/>
    <property type="match status" value="1"/>
</dbReference>
<reference evidence="6 7" key="1">
    <citation type="submission" date="2015-01" db="EMBL/GenBank/DDBJ databases">
        <title>Genome sequence of the anaerobic bacterium Geobacter soli GSS01, a dissimilatory Fe(III) reducer from soil.</title>
        <authorList>
            <person name="Yang G."/>
            <person name="Zhou S."/>
        </authorList>
    </citation>
    <scope>NUCLEOTIDE SEQUENCE [LARGE SCALE GENOMIC DNA]</scope>
    <source>
        <strain evidence="6 7">GSS01</strain>
    </source>
</reference>
<organism evidence="6 7">
    <name type="scientific">Geobacter soli</name>
    <dbReference type="NCBI Taxonomy" id="1510391"/>
    <lineage>
        <taxon>Bacteria</taxon>
        <taxon>Pseudomonadati</taxon>
        <taxon>Thermodesulfobacteriota</taxon>
        <taxon>Desulfuromonadia</taxon>
        <taxon>Geobacterales</taxon>
        <taxon>Geobacteraceae</taxon>
        <taxon>Geobacter</taxon>
    </lineage>
</organism>
<gene>
    <name evidence="6" type="ORF">SE37_12565</name>
</gene>
<comment type="caution">
    <text evidence="6">The sequence shown here is derived from an EMBL/GenBank/DDBJ whole genome shotgun (WGS) entry which is preliminary data.</text>
</comment>
<dbReference type="InterPro" id="IPR005543">
    <property type="entry name" value="PASTA_dom"/>
</dbReference>
<name>A0A0C1TVJ5_9BACT</name>
<dbReference type="Pfam" id="PF00905">
    <property type="entry name" value="Transpeptidase"/>
    <property type="match status" value="1"/>
</dbReference>
<dbReference type="Pfam" id="PF03717">
    <property type="entry name" value="PBP_dimer"/>
    <property type="match status" value="1"/>
</dbReference>
<dbReference type="GO" id="GO:0008658">
    <property type="term" value="F:penicillin binding"/>
    <property type="evidence" value="ECO:0007669"/>
    <property type="project" value="InterPro"/>
</dbReference>
<keyword evidence="7" id="KW-1185">Reference proteome</keyword>
<dbReference type="InterPro" id="IPR050515">
    <property type="entry name" value="Beta-lactam/transpept"/>
</dbReference>
<evidence type="ECO:0000259" key="5">
    <source>
        <dbReference type="PROSITE" id="PS51178"/>
    </source>
</evidence>
<keyword evidence="4" id="KW-1133">Transmembrane helix</keyword>
<dbReference type="PROSITE" id="PS51178">
    <property type="entry name" value="PASTA"/>
    <property type="match status" value="1"/>
</dbReference>
<proteinExistence type="predicted"/>
<keyword evidence="2" id="KW-0645">Protease</keyword>
<dbReference type="EMBL" id="JXBL01000001">
    <property type="protein sequence ID" value="KIE43403.1"/>
    <property type="molecule type" value="Genomic_DNA"/>
</dbReference>